<dbReference type="Pfam" id="PF08334">
    <property type="entry name" value="T2SSG"/>
    <property type="match status" value="1"/>
</dbReference>
<evidence type="ECO:0000256" key="1">
    <source>
        <dbReference type="ARBA" id="ARBA00004377"/>
    </source>
</evidence>
<comment type="subcellular location">
    <subcellularLocation>
        <location evidence="1">Cell inner membrane</location>
        <topology evidence="1">Single-pass membrane protein</topology>
    </subcellularLocation>
</comment>
<dbReference type="InterPro" id="IPR013545">
    <property type="entry name" value="T2SS_protein-GspG_C"/>
</dbReference>
<sequence length="142" mass="15573">MTRMHRQRRRAPRAVQAGFTLIEIILVVVLIGAIVAFAASRLLGGRDNANVKLTHSQVTTLADKISRFEMDTGQLPASLQDLVQSDAQGWLGPYAKEGELKDAWGTPYDYKVPGDNQPFDLISYGADKKPGGKSVDADIKFE</sequence>
<keyword evidence="7 11" id="KW-0812">Transmembrane</keyword>
<keyword evidence="4" id="KW-1003">Cell membrane</keyword>
<evidence type="ECO:0000256" key="11">
    <source>
        <dbReference type="SAM" id="Phobius"/>
    </source>
</evidence>
<dbReference type="Gene3D" id="3.30.700.10">
    <property type="entry name" value="Glycoprotein, Type 4 Pilin"/>
    <property type="match status" value="1"/>
</dbReference>
<feature type="transmembrane region" description="Helical" evidence="11">
    <location>
        <begin position="21"/>
        <end position="43"/>
    </location>
</feature>
<organism evidence="13 14">
    <name type="scientific">Noviluteimonas caseinilytica</name>
    <dbReference type="NCBI Taxonomy" id="2675101"/>
    <lineage>
        <taxon>Bacteria</taxon>
        <taxon>Pseudomonadati</taxon>
        <taxon>Pseudomonadota</taxon>
        <taxon>Gammaproteobacteria</taxon>
        <taxon>Lysobacterales</taxon>
        <taxon>Lysobacteraceae</taxon>
        <taxon>Noviluteimonas</taxon>
    </lineage>
</organism>
<name>A0ABN6FQZ0_9GAMM</name>
<feature type="compositionally biased region" description="Basic and acidic residues" evidence="10">
    <location>
        <begin position="126"/>
        <end position="142"/>
    </location>
</feature>
<evidence type="ECO:0000256" key="5">
    <source>
        <dbReference type="ARBA" id="ARBA00022481"/>
    </source>
</evidence>
<dbReference type="RefSeq" id="WP_407075160.1">
    <property type="nucleotide sequence ID" value="NZ_AP024545.1"/>
</dbReference>
<dbReference type="Proteomes" id="UP000681317">
    <property type="component" value="Chromosome"/>
</dbReference>
<protein>
    <recommendedName>
        <fullName evidence="3">Type II secretion system core protein G</fullName>
    </recommendedName>
</protein>
<keyword evidence="8 11" id="KW-1133">Transmembrane helix</keyword>
<dbReference type="InterPro" id="IPR045584">
    <property type="entry name" value="Pilin-like"/>
</dbReference>
<dbReference type="InterPro" id="IPR000983">
    <property type="entry name" value="Bac_GSPG_pilin"/>
</dbReference>
<evidence type="ECO:0000256" key="4">
    <source>
        <dbReference type="ARBA" id="ARBA00022475"/>
    </source>
</evidence>
<evidence type="ECO:0000256" key="8">
    <source>
        <dbReference type="ARBA" id="ARBA00022989"/>
    </source>
</evidence>
<evidence type="ECO:0000256" key="10">
    <source>
        <dbReference type="SAM" id="MobiDB-lite"/>
    </source>
</evidence>
<keyword evidence="5" id="KW-0488">Methylation</keyword>
<dbReference type="Pfam" id="PF07963">
    <property type="entry name" value="N_methyl"/>
    <property type="match status" value="1"/>
</dbReference>
<evidence type="ECO:0000256" key="2">
    <source>
        <dbReference type="ARBA" id="ARBA00009984"/>
    </source>
</evidence>
<dbReference type="SUPFAM" id="SSF54523">
    <property type="entry name" value="Pili subunits"/>
    <property type="match status" value="1"/>
</dbReference>
<keyword evidence="9 11" id="KW-0472">Membrane</keyword>
<accession>A0ABN6FQZ0</accession>
<evidence type="ECO:0000256" key="6">
    <source>
        <dbReference type="ARBA" id="ARBA00022519"/>
    </source>
</evidence>
<comment type="similarity">
    <text evidence="2">Belongs to the GSP G family.</text>
</comment>
<evidence type="ECO:0000256" key="7">
    <source>
        <dbReference type="ARBA" id="ARBA00022692"/>
    </source>
</evidence>
<dbReference type="NCBIfam" id="TIGR02532">
    <property type="entry name" value="IV_pilin_GFxxxE"/>
    <property type="match status" value="1"/>
</dbReference>
<evidence type="ECO:0000259" key="12">
    <source>
        <dbReference type="Pfam" id="PF08334"/>
    </source>
</evidence>
<dbReference type="PRINTS" id="PR00813">
    <property type="entry name" value="BCTERIALGSPG"/>
</dbReference>
<evidence type="ECO:0000313" key="14">
    <source>
        <dbReference type="Proteomes" id="UP000681317"/>
    </source>
</evidence>
<keyword evidence="14" id="KW-1185">Reference proteome</keyword>
<feature type="region of interest" description="Disordered" evidence="10">
    <location>
        <begin position="122"/>
        <end position="142"/>
    </location>
</feature>
<dbReference type="PROSITE" id="PS00409">
    <property type="entry name" value="PROKAR_NTER_METHYL"/>
    <property type="match status" value="1"/>
</dbReference>
<dbReference type="InterPro" id="IPR010054">
    <property type="entry name" value="Type2_sec_GspG"/>
</dbReference>
<evidence type="ECO:0000256" key="9">
    <source>
        <dbReference type="ARBA" id="ARBA00023136"/>
    </source>
</evidence>
<keyword evidence="6" id="KW-0997">Cell inner membrane</keyword>
<reference evidence="13 14" key="1">
    <citation type="submission" date="2021-03" db="EMBL/GenBank/DDBJ databases">
        <title>Complete Genome Sequences of Two Lysobacter Strains Isolated from Sea Water (Lysobacter caseinilyticus) and Soil (Lysobacter helvus) in South Korea.</title>
        <authorList>
            <person name="Watanabe Y."/>
            <person name="Arakawa K."/>
        </authorList>
    </citation>
    <scope>NUCLEOTIDE SEQUENCE [LARGE SCALE GENOMIC DNA]</scope>
    <source>
        <strain evidence="13 14">KVB24</strain>
    </source>
</reference>
<proteinExistence type="inferred from homology"/>
<dbReference type="EMBL" id="AP024545">
    <property type="protein sequence ID" value="BCT91809.1"/>
    <property type="molecule type" value="Genomic_DNA"/>
</dbReference>
<evidence type="ECO:0000256" key="3">
    <source>
        <dbReference type="ARBA" id="ARBA00020042"/>
    </source>
</evidence>
<dbReference type="NCBIfam" id="TIGR01710">
    <property type="entry name" value="typeII_sec_gspG"/>
    <property type="match status" value="1"/>
</dbReference>
<evidence type="ECO:0000313" key="13">
    <source>
        <dbReference type="EMBL" id="BCT91809.1"/>
    </source>
</evidence>
<gene>
    <name evidence="13" type="primary">xpsG</name>
    <name evidence="13" type="ORF">LYSCAS_08330</name>
</gene>
<dbReference type="InterPro" id="IPR012902">
    <property type="entry name" value="N_methyl_site"/>
</dbReference>
<feature type="domain" description="Type II secretion system protein GspG C-terminal" evidence="12">
    <location>
        <begin position="42"/>
        <end position="140"/>
    </location>
</feature>